<gene>
    <name evidence="7" type="primary">Pxt-L7</name>
    <name evidence="7" type="ORF">Hamer_G018893</name>
</gene>
<dbReference type="PANTHER" id="PTHR11475:SF4">
    <property type="entry name" value="CHORION PEROXIDASE"/>
    <property type="match status" value="1"/>
</dbReference>
<name>A0A8J5TK46_HOMAM</name>
<evidence type="ECO:0000256" key="3">
    <source>
        <dbReference type="ARBA" id="ARBA00022559"/>
    </source>
</evidence>
<keyword evidence="3 7" id="KW-0575">Peroxidase</keyword>
<feature type="compositionally biased region" description="Basic and acidic residues" evidence="6">
    <location>
        <begin position="731"/>
        <end position="742"/>
    </location>
</feature>
<dbReference type="GO" id="GO:0004601">
    <property type="term" value="F:peroxidase activity"/>
    <property type="evidence" value="ECO:0007669"/>
    <property type="project" value="UniProtKB-KW"/>
</dbReference>
<evidence type="ECO:0000256" key="1">
    <source>
        <dbReference type="ARBA" id="ARBA00004613"/>
    </source>
</evidence>
<keyword evidence="3 7" id="KW-0560">Oxidoreductase</keyword>
<protein>
    <submittedName>
        <fullName evidence="7">Chorion peroxidase-like 7</fullName>
    </submittedName>
</protein>
<dbReference type="InterPro" id="IPR019791">
    <property type="entry name" value="Haem_peroxidase_animal"/>
</dbReference>
<feature type="region of interest" description="Disordered" evidence="6">
    <location>
        <begin position="691"/>
        <end position="742"/>
    </location>
</feature>
<evidence type="ECO:0000313" key="8">
    <source>
        <dbReference type="Proteomes" id="UP000747542"/>
    </source>
</evidence>
<dbReference type="GO" id="GO:0005576">
    <property type="term" value="C:extracellular region"/>
    <property type="evidence" value="ECO:0007669"/>
    <property type="project" value="UniProtKB-SubCell"/>
</dbReference>
<feature type="binding site" description="axial binding residue" evidence="5">
    <location>
        <position position="502"/>
    </location>
    <ligand>
        <name>heme b</name>
        <dbReference type="ChEBI" id="CHEBI:60344"/>
    </ligand>
    <ligandPart>
        <name>Fe</name>
        <dbReference type="ChEBI" id="CHEBI:18248"/>
    </ligandPart>
</feature>
<keyword evidence="4" id="KW-0325">Glycoprotein</keyword>
<dbReference type="Pfam" id="PF03098">
    <property type="entry name" value="An_peroxidase"/>
    <property type="match status" value="2"/>
</dbReference>
<dbReference type="Gene3D" id="1.10.640.10">
    <property type="entry name" value="Haem peroxidase domain superfamily, animal type"/>
    <property type="match status" value="2"/>
</dbReference>
<evidence type="ECO:0000256" key="4">
    <source>
        <dbReference type="ARBA" id="ARBA00023180"/>
    </source>
</evidence>
<reference evidence="7" key="1">
    <citation type="journal article" date="2021" name="Sci. Adv.">
        <title>The American lobster genome reveals insights on longevity, neural, and immune adaptations.</title>
        <authorList>
            <person name="Polinski J.M."/>
            <person name="Zimin A.V."/>
            <person name="Clark K.F."/>
            <person name="Kohn A.B."/>
            <person name="Sadowski N."/>
            <person name="Timp W."/>
            <person name="Ptitsyn A."/>
            <person name="Khanna P."/>
            <person name="Romanova D.Y."/>
            <person name="Williams P."/>
            <person name="Greenwood S.J."/>
            <person name="Moroz L.L."/>
            <person name="Walt D.R."/>
            <person name="Bodnar A.G."/>
        </authorList>
    </citation>
    <scope>NUCLEOTIDE SEQUENCE</scope>
    <source>
        <strain evidence="7">GMGI-L3</strain>
    </source>
</reference>
<dbReference type="Proteomes" id="UP000747542">
    <property type="component" value="Unassembled WGS sequence"/>
</dbReference>
<accession>A0A8J5TK46</accession>
<dbReference type="PANTHER" id="PTHR11475">
    <property type="entry name" value="OXIDASE/PEROXIDASE"/>
    <property type="match status" value="1"/>
</dbReference>
<keyword evidence="5" id="KW-0408">Iron</keyword>
<dbReference type="InterPro" id="IPR010255">
    <property type="entry name" value="Haem_peroxidase_sf"/>
</dbReference>
<evidence type="ECO:0000256" key="5">
    <source>
        <dbReference type="PIRSR" id="PIRSR619791-2"/>
    </source>
</evidence>
<feature type="compositionally biased region" description="Acidic residues" evidence="6">
    <location>
        <begin position="715"/>
        <end position="728"/>
    </location>
</feature>
<dbReference type="GO" id="GO:0020037">
    <property type="term" value="F:heme binding"/>
    <property type="evidence" value="ECO:0007669"/>
    <property type="project" value="InterPro"/>
</dbReference>
<dbReference type="AlphaFoldDB" id="A0A8J5TK46"/>
<dbReference type="SUPFAM" id="SSF48113">
    <property type="entry name" value="Heme-dependent peroxidases"/>
    <property type="match status" value="1"/>
</dbReference>
<sequence>MWYTGVVWQLTSDITPAASLLRASVTCSVTSRHLTLLKVSLLGNISYFKLHLANSYTNWLTGSTVRGNRENECIEVGFARAAGSNLHNGYEAAKDAVLARWAEEDTEGRPDYAGLSPLLKNVTRTGQLLEAASQVIVDLIRKTRVGKRCRGAWLLSGLEKHVIPLINLDKDLAEDLGLVMSFRCMVGSPYPNVDGSCVNQESPDLGSIGSKFLRLQPAVSGSDGFSPRGSVNGEKTLPSARQVAQLLRKYLKKPAVTGLFSEWSHFIQRDTFSIPESPQAQDVDCCLSPEAEDCAPIPVEEDDPMSSAVPCINFRRSARAQAILGHRESLSLVSTYLDATPVYGPSDKVAFERKAGYFGYLKTPELVEKAEEGNDVKSGKEVKCGAPESLEGCFQMAQGEDWAEDLRLLLALEHNRLVDALSEINPHFDDSLLYNEARRMVIAGYDHITYGEYLPVLMGEAAVKKHSLGPGAEGPAAKFIPEVNPGILTNFALASYRNPSMHTEWKEAWGRTDIMESTHYDSIRLAGYKVWSSFCNNGHSNSWEDLEQNFSKELVQELKRLYHDEVEDVDAQLALLEKPDDGGVIGKTYTCILIPLAITTLSLPITKADQFARLKTGNRLYWEHESSLLTVEQKDFLKESTLARLLCHNLPLHAVPTNAFLPPSDSNPLVPCSQLPVGDISPWKDTSLIEKMKQIKEGKASEQKEEASEQQQQEEASEQQEEVNEQQEEASQAKETSKHSEL</sequence>
<evidence type="ECO:0000256" key="6">
    <source>
        <dbReference type="SAM" id="MobiDB-lite"/>
    </source>
</evidence>
<comment type="subcellular location">
    <subcellularLocation>
        <location evidence="1">Secreted</location>
    </subcellularLocation>
</comment>
<keyword evidence="8" id="KW-1185">Reference proteome</keyword>
<dbReference type="GO" id="GO:0006979">
    <property type="term" value="P:response to oxidative stress"/>
    <property type="evidence" value="ECO:0007669"/>
    <property type="project" value="InterPro"/>
</dbReference>
<evidence type="ECO:0000256" key="2">
    <source>
        <dbReference type="ARBA" id="ARBA00022525"/>
    </source>
</evidence>
<keyword evidence="5" id="KW-0349">Heme</keyword>
<keyword evidence="5" id="KW-0479">Metal-binding</keyword>
<dbReference type="EMBL" id="JAHLQT010009009">
    <property type="protein sequence ID" value="KAG7173748.1"/>
    <property type="molecule type" value="Genomic_DNA"/>
</dbReference>
<keyword evidence="2" id="KW-0964">Secreted</keyword>
<evidence type="ECO:0000313" key="7">
    <source>
        <dbReference type="EMBL" id="KAG7173748.1"/>
    </source>
</evidence>
<proteinExistence type="predicted"/>
<dbReference type="InterPro" id="IPR037120">
    <property type="entry name" value="Haem_peroxidase_sf_animal"/>
</dbReference>
<dbReference type="GO" id="GO:0046872">
    <property type="term" value="F:metal ion binding"/>
    <property type="evidence" value="ECO:0007669"/>
    <property type="project" value="UniProtKB-KW"/>
</dbReference>
<feature type="compositionally biased region" description="Basic and acidic residues" evidence="6">
    <location>
        <begin position="691"/>
        <end position="707"/>
    </location>
</feature>
<dbReference type="PRINTS" id="PR00457">
    <property type="entry name" value="ANPEROXIDASE"/>
</dbReference>
<dbReference type="PROSITE" id="PS50292">
    <property type="entry name" value="PEROXIDASE_3"/>
    <property type="match status" value="1"/>
</dbReference>
<comment type="caution">
    <text evidence="7">The sequence shown here is derived from an EMBL/GenBank/DDBJ whole genome shotgun (WGS) entry which is preliminary data.</text>
</comment>
<organism evidence="7 8">
    <name type="scientific">Homarus americanus</name>
    <name type="common">American lobster</name>
    <dbReference type="NCBI Taxonomy" id="6706"/>
    <lineage>
        <taxon>Eukaryota</taxon>
        <taxon>Metazoa</taxon>
        <taxon>Ecdysozoa</taxon>
        <taxon>Arthropoda</taxon>
        <taxon>Crustacea</taxon>
        <taxon>Multicrustacea</taxon>
        <taxon>Malacostraca</taxon>
        <taxon>Eumalacostraca</taxon>
        <taxon>Eucarida</taxon>
        <taxon>Decapoda</taxon>
        <taxon>Pleocyemata</taxon>
        <taxon>Astacidea</taxon>
        <taxon>Nephropoidea</taxon>
        <taxon>Nephropidae</taxon>
        <taxon>Homarus</taxon>
    </lineage>
</organism>